<protein>
    <submittedName>
        <fullName evidence="1">Uncharacterized protein</fullName>
    </submittedName>
</protein>
<name>A0A7I8DBS9_9BACL</name>
<reference evidence="1 2" key="1">
    <citation type="submission" date="2020-08" db="EMBL/GenBank/DDBJ databases">
        <title>Complete Genome Sequence of Effusibacillus dendaii Strain skT53, Isolated from Farmland soil.</title>
        <authorList>
            <person name="Konishi T."/>
            <person name="Kawasaki H."/>
        </authorList>
    </citation>
    <scope>NUCLEOTIDE SEQUENCE [LARGE SCALE GENOMIC DNA]</scope>
    <source>
        <strain evidence="2">skT53</strain>
    </source>
</reference>
<dbReference type="AlphaFoldDB" id="A0A7I8DBS9"/>
<keyword evidence="2" id="KW-1185">Reference proteome</keyword>
<dbReference type="Proteomes" id="UP000593802">
    <property type="component" value="Chromosome"/>
</dbReference>
<proteinExistence type="predicted"/>
<gene>
    <name evidence="1" type="ORF">skT53_03660</name>
</gene>
<dbReference type="KEGG" id="eff:skT53_03660"/>
<organism evidence="1 2">
    <name type="scientific">Effusibacillus dendaii</name>
    <dbReference type="NCBI Taxonomy" id="2743772"/>
    <lineage>
        <taxon>Bacteria</taxon>
        <taxon>Bacillati</taxon>
        <taxon>Bacillota</taxon>
        <taxon>Bacilli</taxon>
        <taxon>Bacillales</taxon>
        <taxon>Alicyclobacillaceae</taxon>
        <taxon>Effusibacillus</taxon>
    </lineage>
</organism>
<evidence type="ECO:0000313" key="1">
    <source>
        <dbReference type="EMBL" id="BCJ85381.1"/>
    </source>
</evidence>
<accession>A0A7I8DBS9</accession>
<evidence type="ECO:0000313" key="2">
    <source>
        <dbReference type="Proteomes" id="UP000593802"/>
    </source>
</evidence>
<sequence length="79" mass="9034">MQNRIFENLQKFLATTFSTSTDTSVPLKSLSTGITDKEITLDADYNVGDVDKMNSTLLLKTKFCWIFIELQILEHLSIF</sequence>
<dbReference type="EMBL" id="AP023366">
    <property type="protein sequence ID" value="BCJ85381.1"/>
    <property type="molecule type" value="Genomic_DNA"/>
</dbReference>